<dbReference type="SUPFAM" id="SSF53649">
    <property type="entry name" value="Alkaline phosphatase-like"/>
    <property type="match status" value="1"/>
</dbReference>
<evidence type="ECO:0000256" key="3">
    <source>
        <dbReference type="SAM" id="MobiDB-lite"/>
    </source>
</evidence>
<feature type="signal peptide" evidence="4">
    <location>
        <begin position="1"/>
        <end position="21"/>
    </location>
</feature>
<feature type="chain" id="PRO_5045749546" evidence="4">
    <location>
        <begin position="22"/>
        <end position="496"/>
    </location>
</feature>
<feature type="domain" description="Sulfatase N-terminal" evidence="5">
    <location>
        <begin position="39"/>
        <end position="352"/>
    </location>
</feature>
<dbReference type="EMBL" id="BAABRO010000005">
    <property type="protein sequence ID" value="GAA5507498.1"/>
    <property type="molecule type" value="Genomic_DNA"/>
</dbReference>
<dbReference type="Proteomes" id="UP001416858">
    <property type="component" value="Unassembled WGS sequence"/>
</dbReference>
<proteinExistence type="inferred from homology"/>
<sequence>MKNLLVAMLLAAFVIPSVAWAQRDPIQTSSRVGAEDRPPNFVIIFADDLGYGDLGCFGSTTIKTPNLDRMAAEGMRMTQFYAQTVCGPSRAALMTGCYPLRVAINQNKVEVHPELHSDEITIAEVLKPVGYTSAAFGKWDLAGHHGERYVRSLLPLHQGFDEFFGTSTSNDSKVDLFRGDEVIEKRTDMRLLTQRYTDEAIDFIQRSKDRPFFVYLAHTMPHVKLAVSDAFKGKSDGGLYGDVVEEIDANVGRLLETLKTEGLDDDTYVVFTSDNGPWYLGRSKGHLNRIGKDAASHGGSAAPLRGAKTSTWEGGLRVPCIFRAPGRIPASTTCDEIASTMDLLPTFARLAGTTAPTDRVIDGHDIRDLIHGVAGAKSPTDAFFYYRRTRLEAVRSGKWKLHRAFPADPQWSHYSKAEDAIDITRPMLFDLEADIAETKDVADQHPEVVAELMKLIEQARTDIGDHDRIGENARFFDPQPRRPDINKSAARKRNQK</sequence>
<evidence type="ECO:0000259" key="5">
    <source>
        <dbReference type="Pfam" id="PF00884"/>
    </source>
</evidence>
<reference evidence="6 7" key="1">
    <citation type="submission" date="2024-02" db="EMBL/GenBank/DDBJ databases">
        <title>Rhodopirellula caenicola NBRC 110016.</title>
        <authorList>
            <person name="Ichikawa N."/>
            <person name="Katano-Makiyama Y."/>
            <person name="Hidaka K."/>
        </authorList>
    </citation>
    <scope>NUCLEOTIDE SEQUENCE [LARGE SCALE GENOMIC DNA]</scope>
    <source>
        <strain evidence="6 7">NBRC 110016</strain>
    </source>
</reference>
<dbReference type="CDD" id="cd16026">
    <property type="entry name" value="GALNS_like"/>
    <property type="match status" value="1"/>
</dbReference>
<accession>A0ABP9VTE8</accession>
<dbReference type="InterPro" id="IPR017850">
    <property type="entry name" value="Alkaline_phosphatase_core_sf"/>
</dbReference>
<dbReference type="RefSeq" id="WP_345684353.1">
    <property type="nucleotide sequence ID" value="NZ_BAABRO010000005.1"/>
</dbReference>
<evidence type="ECO:0000313" key="6">
    <source>
        <dbReference type="EMBL" id="GAA5507498.1"/>
    </source>
</evidence>
<evidence type="ECO:0000256" key="1">
    <source>
        <dbReference type="ARBA" id="ARBA00008779"/>
    </source>
</evidence>
<gene>
    <name evidence="6" type="ORF">Rcae01_02954</name>
</gene>
<keyword evidence="2" id="KW-0378">Hydrolase</keyword>
<evidence type="ECO:0000256" key="2">
    <source>
        <dbReference type="ARBA" id="ARBA00022801"/>
    </source>
</evidence>
<dbReference type="Pfam" id="PF14707">
    <property type="entry name" value="Sulfatase_C"/>
    <property type="match status" value="1"/>
</dbReference>
<protein>
    <submittedName>
        <fullName evidence="6">N-acetylgalactosamine-6-O-sulfatase</fullName>
    </submittedName>
</protein>
<dbReference type="Pfam" id="PF00884">
    <property type="entry name" value="Sulfatase"/>
    <property type="match status" value="1"/>
</dbReference>
<evidence type="ECO:0000256" key="4">
    <source>
        <dbReference type="SAM" id="SignalP"/>
    </source>
</evidence>
<comment type="caution">
    <text evidence="6">The sequence shown here is derived from an EMBL/GenBank/DDBJ whole genome shotgun (WGS) entry which is preliminary data.</text>
</comment>
<dbReference type="Gene3D" id="3.40.720.10">
    <property type="entry name" value="Alkaline Phosphatase, subunit A"/>
    <property type="match status" value="1"/>
</dbReference>
<organism evidence="6 7">
    <name type="scientific">Novipirellula caenicola</name>
    <dbReference type="NCBI Taxonomy" id="1536901"/>
    <lineage>
        <taxon>Bacteria</taxon>
        <taxon>Pseudomonadati</taxon>
        <taxon>Planctomycetota</taxon>
        <taxon>Planctomycetia</taxon>
        <taxon>Pirellulales</taxon>
        <taxon>Pirellulaceae</taxon>
        <taxon>Novipirellula</taxon>
    </lineage>
</organism>
<name>A0ABP9VTE8_9BACT</name>
<dbReference type="InterPro" id="IPR000917">
    <property type="entry name" value="Sulfatase_N"/>
</dbReference>
<feature type="region of interest" description="Disordered" evidence="3">
    <location>
        <begin position="467"/>
        <end position="496"/>
    </location>
</feature>
<dbReference type="InterPro" id="IPR050738">
    <property type="entry name" value="Sulfatase"/>
</dbReference>
<comment type="similarity">
    <text evidence="1">Belongs to the sulfatase family.</text>
</comment>
<keyword evidence="7" id="KW-1185">Reference proteome</keyword>
<evidence type="ECO:0000313" key="7">
    <source>
        <dbReference type="Proteomes" id="UP001416858"/>
    </source>
</evidence>
<keyword evidence="4" id="KW-0732">Signal</keyword>
<dbReference type="PANTHER" id="PTHR42693:SF53">
    <property type="entry name" value="ENDO-4-O-SULFATASE"/>
    <property type="match status" value="1"/>
</dbReference>
<dbReference type="Gene3D" id="3.30.1120.10">
    <property type="match status" value="1"/>
</dbReference>
<dbReference type="PANTHER" id="PTHR42693">
    <property type="entry name" value="ARYLSULFATASE FAMILY MEMBER"/>
    <property type="match status" value="1"/>
</dbReference>